<comment type="caution">
    <text evidence="1">The sequence shown here is derived from an EMBL/GenBank/DDBJ whole genome shotgun (WGS) entry which is preliminary data.</text>
</comment>
<dbReference type="Proteomes" id="UP000053923">
    <property type="component" value="Unassembled WGS sequence"/>
</dbReference>
<evidence type="ECO:0000313" key="1">
    <source>
        <dbReference type="EMBL" id="KUL22152.1"/>
    </source>
</evidence>
<reference evidence="2" key="1">
    <citation type="submission" date="2015-10" db="EMBL/GenBank/DDBJ databases">
        <authorList>
            <person name="Ju K.-S."/>
            <person name="Doroghazi J.R."/>
            <person name="Metcalf W.W."/>
        </authorList>
    </citation>
    <scope>NUCLEOTIDE SEQUENCE [LARGE SCALE GENOMIC DNA]</scope>
    <source>
        <strain evidence="2">NRRL 3151</strain>
    </source>
</reference>
<dbReference type="EMBL" id="LLZG01000399">
    <property type="protein sequence ID" value="KUL22152.1"/>
    <property type="molecule type" value="Genomic_DNA"/>
</dbReference>
<sequence length="67" mass="7061">MEATTLRLEAAAERGAMLLSLQAATDASAVPTDLTALDHELEAVQAGLDTLDEITRSLHGTGDERPE</sequence>
<proteinExistence type="predicted"/>
<evidence type="ECO:0000313" key="2">
    <source>
        <dbReference type="Proteomes" id="UP000053923"/>
    </source>
</evidence>
<name>A0A117MKC2_9ACTN</name>
<gene>
    <name evidence="1" type="ORF">ADL12_42685</name>
</gene>
<keyword evidence="2" id="KW-1185">Reference proteome</keyword>
<protein>
    <submittedName>
        <fullName evidence="1">Uncharacterized protein</fullName>
    </submittedName>
</protein>
<dbReference type="AlphaFoldDB" id="A0A117MKC2"/>
<organism evidence="1 2">
    <name type="scientific">Streptomyces regalis</name>
    <dbReference type="NCBI Taxonomy" id="68262"/>
    <lineage>
        <taxon>Bacteria</taxon>
        <taxon>Bacillati</taxon>
        <taxon>Actinomycetota</taxon>
        <taxon>Actinomycetes</taxon>
        <taxon>Kitasatosporales</taxon>
        <taxon>Streptomycetaceae</taxon>
        <taxon>Streptomyces</taxon>
    </lineage>
</organism>
<accession>A0A117MKC2</accession>